<reference evidence="3 4" key="1">
    <citation type="submission" date="2021-02" db="EMBL/GenBank/DDBJ databases">
        <title>Paenibacillus tianjinensis sp. nov.</title>
        <authorList>
            <person name="Liu H."/>
        </authorList>
    </citation>
    <scope>NUCLEOTIDE SEQUENCE [LARGE SCALE GENOMIC DNA]</scope>
    <source>
        <strain evidence="3 4">TB2019</strain>
    </source>
</reference>
<protein>
    <submittedName>
        <fullName evidence="3">SRPBCC family protein</fullName>
    </submittedName>
</protein>
<dbReference type="CDD" id="cd08899">
    <property type="entry name" value="SRPBCC_CalC_Aha1-like_6"/>
    <property type="match status" value="1"/>
</dbReference>
<dbReference type="RefSeq" id="WP_206100482.1">
    <property type="nucleotide sequence ID" value="NZ_CP070969.1"/>
</dbReference>
<evidence type="ECO:0000313" key="3">
    <source>
        <dbReference type="EMBL" id="QSF42804.1"/>
    </source>
</evidence>
<name>A0ABX7L4V4_9BACL</name>
<keyword evidence="4" id="KW-1185">Reference proteome</keyword>
<organism evidence="3 4">
    <name type="scientific">Paenibacillus tianjinensis</name>
    <dbReference type="NCBI Taxonomy" id="2810347"/>
    <lineage>
        <taxon>Bacteria</taxon>
        <taxon>Bacillati</taxon>
        <taxon>Bacillota</taxon>
        <taxon>Bacilli</taxon>
        <taxon>Bacillales</taxon>
        <taxon>Paenibacillaceae</taxon>
        <taxon>Paenibacillus</taxon>
    </lineage>
</organism>
<dbReference type="EMBL" id="CP070969">
    <property type="protein sequence ID" value="QSF42804.1"/>
    <property type="molecule type" value="Genomic_DNA"/>
</dbReference>
<dbReference type="Gene3D" id="3.30.530.20">
    <property type="match status" value="1"/>
</dbReference>
<dbReference type="Pfam" id="PF08327">
    <property type="entry name" value="AHSA1"/>
    <property type="match status" value="1"/>
</dbReference>
<feature type="domain" description="Activator of Hsp90 ATPase homologue 1/2-like C-terminal" evidence="2">
    <location>
        <begin position="22"/>
        <end position="131"/>
    </location>
</feature>
<dbReference type="InterPro" id="IPR023393">
    <property type="entry name" value="START-like_dom_sf"/>
</dbReference>
<sequence>MIAKLESVPDGTTATFERHFKHSVTSVWAYLTDNDLLPEWFSELRVKELRNGGSMVFDMRDGNLIEMRITACKPASVLEYSWGEDKVRFELDAEPEGCRLLLIETIGTLTDHTPKDLAGWHVCLDVIAALLDGGVFQDRKRAWEQQYETYVALVEEYRLS</sequence>
<dbReference type="InterPro" id="IPR013538">
    <property type="entry name" value="ASHA1/2-like_C"/>
</dbReference>
<evidence type="ECO:0000259" key="2">
    <source>
        <dbReference type="Pfam" id="PF08327"/>
    </source>
</evidence>
<evidence type="ECO:0000256" key="1">
    <source>
        <dbReference type="ARBA" id="ARBA00006817"/>
    </source>
</evidence>
<evidence type="ECO:0000313" key="4">
    <source>
        <dbReference type="Proteomes" id="UP000663452"/>
    </source>
</evidence>
<gene>
    <name evidence="3" type="ORF">JRJ22_15980</name>
</gene>
<proteinExistence type="inferred from homology"/>
<dbReference type="Proteomes" id="UP000663452">
    <property type="component" value="Chromosome"/>
</dbReference>
<accession>A0ABX7L4V4</accession>
<comment type="similarity">
    <text evidence="1">Belongs to the AHA1 family.</text>
</comment>
<dbReference type="SUPFAM" id="SSF55961">
    <property type="entry name" value="Bet v1-like"/>
    <property type="match status" value="1"/>
</dbReference>